<reference evidence="3" key="1">
    <citation type="journal article" date="2013" name="Genome Biol. Evol.">
        <title>Punctuated emergences of genetic and phenotypic innovations in eumetazoan, bilaterian, euteleostome, and hominidae ancestors.</title>
        <authorList>
            <person name="Wenger Y."/>
            <person name="Galliot B."/>
        </authorList>
    </citation>
    <scope>NUCLEOTIDE SEQUENCE</scope>
    <source>
        <tissue evidence="3">Whole animals</tissue>
    </source>
</reference>
<feature type="region of interest" description="Disordered" evidence="1">
    <location>
        <begin position="534"/>
        <end position="559"/>
    </location>
</feature>
<dbReference type="InterPro" id="IPR002816">
    <property type="entry name" value="TraB/PrgY/GumN_fam"/>
</dbReference>
<dbReference type="EMBL" id="HAAD01001140">
    <property type="protein sequence ID" value="CDG67372.1"/>
    <property type="molecule type" value="mRNA"/>
</dbReference>
<evidence type="ECO:0000256" key="1">
    <source>
        <dbReference type="SAM" id="MobiDB-lite"/>
    </source>
</evidence>
<dbReference type="PROSITE" id="PS50878">
    <property type="entry name" value="RT_POL"/>
    <property type="match status" value="1"/>
</dbReference>
<sequence>MKYYGLNNNTLAWFKNYLTNRKQVVYSNNDVQSGSLNITCGVPQGSILGPLLFLIYVNDLNKASNLMSIIYADDTNLFQSHTDVYKLFSITNNELINISKWFKCNKLTLNTNKTKWILFHSFSKKRSLPDIMPQIYIDETLIKRDSVIRFLGIYLDENITWKNHINHITTKINIIMKMSNEENPSSKVNENMLDAINESTQKDFEASFRMCSEEEVSKNLVFEKDDYNLANEEIEKDFDFGSASSRRESDGDSWETVSEEMRAEASSHQADGNCLCQTCEMKSLSISNRITQRSLYSKESLPENVSKIVSSSGTIIYIIGTAHFSKASQEDVAKTIQLLSPDIVMIELCSSRIGVLKLDEEALLEAAKDVSLSKLKMAIKDSGSVLSGIMQLLLLSMSAHITKQLGMAPGGEFRVATNQAKQIPGCRIVLGDRPIQATLGRAMASLSIFQKIKLGWHLIFSKGTITKEDVEKYKQKDMIAEMLAEMTGDFPELSKVFVDERDLYMAHMLEQCGNMVRNDIPSSLYLNNAETHTYKNSEEKSNNGKKLEDNSDDDYNNDEDEVKGLANDFDYSEYQPVVLGVVGIGHINGIIANIGKSCDVNELLHVPPPSFSSKAVKMVFKAAIVAFISWSAYSVISWYRGSAFNQEVHASFLTVTRFEP</sequence>
<evidence type="ECO:0000259" key="2">
    <source>
        <dbReference type="PROSITE" id="PS50878"/>
    </source>
</evidence>
<name>T2M604_HYDVU</name>
<dbReference type="InterPro" id="IPR046345">
    <property type="entry name" value="TraB_PrgY-like"/>
</dbReference>
<evidence type="ECO:0000313" key="3">
    <source>
        <dbReference type="EMBL" id="CDG67372.1"/>
    </source>
</evidence>
<proteinExistence type="evidence at transcript level"/>
<feature type="domain" description="Reverse transcriptase" evidence="2">
    <location>
        <begin position="1"/>
        <end position="155"/>
    </location>
</feature>
<dbReference type="Pfam" id="PF00078">
    <property type="entry name" value="RVT_1"/>
    <property type="match status" value="1"/>
</dbReference>
<dbReference type="Pfam" id="PF01963">
    <property type="entry name" value="TraB_PrgY_gumN"/>
    <property type="match status" value="1"/>
</dbReference>
<dbReference type="OrthoDB" id="48306at2759"/>
<feature type="compositionally biased region" description="Acidic residues" evidence="1">
    <location>
        <begin position="550"/>
        <end position="559"/>
    </location>
</feature>
<dbReference type="InterPro" id="IPR000477">
    <property type="entry name" value="RT_dom"/>
</dbReference>
<organism evidence="3">
    <name type="scientific">Hydra vulgaris</name>
    <name type="common">Hydra</name>
    <name type="synonym">Hydra attenuata</name>
    <dbReference type="NCBI Taxonomy" id="6087"/>
    <lineage>
        <taxon>Eukaryota</taxon>
        <taxon>Metazoa</taxon>
        <taxon>Cnidaria</taxon>
        <taxon>Hydrozoa</taxon>
        <taxon>Hydroidolina</taxon>
        <taxon>Anthoathecata</taxon>
        <taxon>Aplanulata</taxon>
        <taxon>Hydridae</taxon>
        <taxon>Hydra</taxon>
    </lineage>
</organism>
<accession>T2M604</accession>
<dbReference type="AlphaFoldDB" id="T2M604"/>
<feature type="compositionally biased region" description="Basic and acidic residues" evidence="1">
    <location>
        <begin position="534"/>
        <end position="549"/>
    </location>
</feature>
<dbReference type="CDD" id="cd14726">
    <property type="entry name" value="TraB_PrgY-like"/>
    <property type="match status" value="1"/>
</dbReference>
<feature type="region of interest" description="Disordered" evidence="1">
    <location>
        <begin position="240"/>
        <end position="265"/>
    </location>
</feature>
<gene>
    <name evidence="3" type="primary">TRABD</name>
</gene>
<protein>
    <submittedName>
        <fullName evidence="3">TraB domain-containing protein</fullName>
    </submittedName>
</protein>
<feature type="non-terminal residue" evidence="3">
    <location>
        <position position="1"/>
    </location>
</feature>
<dbReference type="PANTHER" id="PTHR21530">
    <property type="entry name" value="PHEROMONE SHUTDOWN PROTEIN"/>
    <property type="match status" value="1"/>
</dbReference>
<dbReference type="PANTHER" id="PTHR21530:SF7">
    <property type="entry name" value="TRAB DOMAIN-CONTAINING PROTEIN"/>
    <property type="match status" value="1"/>
</dbReference>